<dbReference type="Gene3D" id="1.20.1050.10">
    <property type="match status" value="1"/>
</dbReference>
<name>A0A381TR47_9ZZZZ</name>
<dbReference type="Pfam" id="PF00043">
    <property type="entry name" value="GST_C"/>
    <property type="match status" value="1"/>
</dbReference>
<dbReference type="PANTHER" id="PTHR43968">
    <property type="match status" value="1"/>
</dbReference>
<organism evidence="2">
    <name type="scientific">marine metagenome</name>
    <dbReference type="NCBI Taxonomy" id="408172"/>
    <lineage>
        <taxon>unclassified sequences</taxon>
        <taxon>metagenomes</taxon>
        <taxon>ecological metagenomes</taxon>
    </lineage>
</organism>
<proteinExistence type="predicted"/>
<dbReference type="InterPro" id="IPR036249">
    <property type="entry name" value="Thioredoxin-like_sf"/>
</dbReference>
<feature type="domain" description="GST N-terminal" evidence="1">
    <location>
        <begin position="1"/>
        <end position="66"/>
    </location>
</feature>
<dbReference type="GO" id="GO:0005737">
    <property type="term" value="C:cytoplasm"/>
    <property type="evidence" value="ECO:0007669"/>
    <property type="project" value="TreeGrafter"/>
</dbReference>
<dbReference type="InterPro" id="IPR004046">
    <property type="entry name" value="GST_C"/>
</dbReference>
<sequence length="197" mass="23116">MRARLALAYANIAYEHREIMLKDRPRELYDLSPKGTVPVLQLRDETVIDESIDIMKWALVQHDPEKWYTNQIDQQDSLIERNDGEFKKRLDKYKYHVRFPAGTFESHREEVGKMLVEYDTVLASQKYLLGAKVALADMALFPFVRQCAHVDLSWFNDQFIHVSNWLHKFKASDLFLSIMKKHNLWKVGNTGMVIKGT</sequence>
<dbReference type="AlphaFoldDB" id="A0A381TR47"/>
<dbReference type="InterPro" id="IPR036282">
    <property type="entry name" value="Glutathione-S-Trfase_C_sf"/>
</dbReference>
<protein>
    <recommendedName>
        <fullName evidence="1">GST N-terminal domain-containing protein</fullName>
    </recommendedName>
</protein>
<dbReference type="PANTHER" id="PTHR43968:SF6">
    <property type="entry name" value="GLUTATHIONE S-TRANSFERASE OMEGA"/>
    <property type="match status" value="1"/>
</dbReference>
<evidence type="ECO:0000259" key="1">
    <source>
        <dbReference type="PROSITE" id="PS50404"/>
    </source>
</evidence>
<dbReference type="PROSITE" id="PS50404">
    <property type="entry name" value="GST_NTER"/>
    <property type="match status" value="1"/>
</dbReference>
<reference evidence="2" key="1">
    <citation type="submission" date="2018-05" db="EMBL/GenBank/DDBJ databases">
        <authorList>
            <person name="Lanie J.A."/>
            <person name="Ng W.-L."/>
            <person name="Kazmierczak K.M."/>
            <person name="Andrzejewski T.M."/>
            <person name="Davidsen T.M."/>
            <person name="Wayne K.J."/>
            <person name="Tettelin H."/>
            <person name="Glass J.I."/>
            <person name="Rusch D."/>
            <person name="Podicherti R."/>
            <person name="Tsui H.-C.T."/>
            <person name="Winkler M.E."/>
        </authorList>
    </citation>
    <scope>NUCLEOTIDE SEQUENCE</scope>
</reference>
<dbReference type="SUPFAM" id="SSF52833">
    <property type="entry name" value="Thioredoxin-like"/>
    <property type="match status" value="1"/>
</dbReference>
<gene>
    <name evidence="2" type="ORF">METZ01_LOCUS71374</name>
</gene>
<dbReference type="Gene3D" id="3.40.30.10">
    <property type="entry name" value="Glutaredoxin"/>
    <property type="match status" value="1"/>
</dbReference>
<accession>A0A381TR47</accession>
<dbReference type="Pfam" id="PF13409">
    <property type="entry name" value="GST_N_2"/>
    <property type="match status" value="1"/>
</dbReference>
<dbReference type="SUPFAM" id="SSF47616">
    <property type="entry name" value="GST C-terminal domain-like"/>
    <property type="match status" value="1"/>
</dbReference>
<dbReference type="EMBL" id="UINC01005022">
    <property type="protein sequence ID" value="SVA18520.1"/>
    <property type="molecule type" value="Genomic_DNA"/>
</dbReference>
<evidence type="ECO:0000313" key="2">
    <source>
        <dbReference type="EMBL" id="SVA18520.1"/>
    </source>
</evidence>
<dbReference type="InterPro" id="IPR050983">
    <property type="entry name" value="GST_Omega/HSP26"/>
</dbReference>
<dbReference type="InterPro" id="IPR004045">
    <property type="entry name" value="Glutathione_S-Trfase_N"/>
</dbReference>